<feature type="transmembrane region" description="Helical" evidence="1">
    <location>
        <begin position="120"/>
        <end position="141"/>
    </location>
</feature>
<evidence type="ECO:0000313" key="2">
    <source>
        <dbReference type="EMBL" id="MBJ7598644.1"/>
    </source>
</evidence>
<dbReference type="RefSeq" id="WP_338201817.1">
    <property type="nucleotide sequence ID" value="NZ_JAEKNR010000118.1"/>
</dbReference>
<keyword evidence="1" id="KW-0812">Transmembrane</keyword>
<proteinExistence type="predicted"/>
<evidence type="ECO:0000256" key="1">
    <source>
        <dbReference type="SAM" id="Phobius"/>
    </source>
</evidence>
<keyword evidence="1" id="KW-1133">Transmembrane helix</keyword>
<comment type="caution">
    <text evidence="2">The sequence shown here is derived from an EMBL/GenBank/DDBJ whole genome shotgun (WGS) entry which is preliminary data.</text>
</comment>
<accession>A0A934K2C0</accession>
<keyword evidence="3" id="KW-1185">Reference proteome</keyword>
<dbReference type="EMBL" id="JAEKNR010000118">
    <property type="protein sequence ID" value="MBJ7598644.1"/>
    <property type="molecule type" value="Genomic_DNA"/>
</dbReference>
<dbReference type="AlphaFoldDB" id="A0A934K2C0"/>
<name>A0A934K2C0_9BACT</name>
<organism evidence="2 3">
    <name type="scientific">Candidatus Nephthysia bennettiae</name>
    <dbReference type="NCBI Taxonomy" id="3127016"/>
    <lineage>
        <taxon>Bacteria</taxon>
        <taxon>Bacillati</taxon>
        <taxon>Candidatus Dormiibacterota</taxon>
        <taxon>Candidatus Dormibacteria</taxon>
        <taxon>Candidatus Dormibacterales</taxon>
        <taxon>Candidatus Dormibacteraceae</taxon>
        <taxon>Candidatus Nephthysia</taxon>
    </lineage>
</organism>
<reference evidence="2" key="1">
    <citation type="submission" date="2020-10" db="EMBL/GenBank/DDBJ databases">
        <title>Ca. Dormibacterota MAGs.</title>
        <authorList>
            <person name="Montgomery K."/>
        </authorList>
    </citation>
    <scope>NUCLEOTIDE SEQUENCE [LARGE SCALE GENOMIC DNA]</scope>
    <source>
        <strain evidence="2">SC8812_S17_10</strain>
    </source>
</reference>
<feature type="transmembrane region" description="Helical" evidence="1">
    <location>
        <begin position="6"/>
        <end position="24"/>
    </location>
</feature>
<gene>
    <name evidence="2" type="ORF">JF922_11240</name>
</gene>
<dbReference type="Proteomes" id="UP000612893">
    <property type="component" value="Unassembled WGS sequence"/>
</dbReference>
<evidence type="ECO:0000313" key="3">
    <source>
        <dbReference type="Proteomes" id="UP000612893"/>
    </source>
</evidence>
<keyword evidence="1" id="KW-0472">Membrane</keyword>
<sequence length="313" mass="33277">MSELVLAALATAVGIGWVAALWYLRVTADPALLSWERLARLRGLAERPPLGARFGSRLGARLPLLRNLQAEADIGRLLAIAGESATPSAWLFRTAALTAGTLAGLLLLDELTLLSNGQLALAPGLCVGAAGLVAALAYVRLRGRARTRQQKLGQAVGDALPHLAVMTYHHRVPVSEALVIFARCQRDRNLHQLLVESSWQDVPAAETAPIHPPESGRHESTALIYERMGQALGVPMFAALGSAVRRVSERGLSSQEVLTRLAFATYTERLIQARVAAAQAKTLIVIPMGLMIVPVLLLIGAPLAASLAGIFGQ</sequence>
<protein>
    <submittedName>
        <fullName evidence="2">Type II secretion system F family protein</fullName>
    </submittedName>
</protein>
<feature type="transmembrane region" description="Helical" evidence="1">
    <location>
        <begin position="90"/>
        <end position="108"/>
    </location>
</feature>
<feature type="transmembrane region" description="Helical" evidence="1">
    <location>
        <begin position="283"/>
        <end position="311"/>
    </location>
</feature>